<dbReference type="InterPro" id="IPR023198">
    <property type="entry name" value="PGP-like_dom2"/>
</dbReference>
<sequence>MHVQPGFAWDAQDAYLFDIDGTLLRSRDRIHYNAFAESVRHVMGHELSLDGVTLQGNTDPGILRDAFVQTALEDGHWRAALEEILEHMRVSVAARRGEMNLIRMPAIEETLRYLHSKGRALGVATGNLESIGWLKIETIGLCEWFDFGGFSDRYTERAEMIAHAAELARERAGAQATVCVVGDTISDIRAARANGLPTIAVATGQQSFETLMALEPEVCASSLAALMERTPEAAPFLQGRP</sequence>
<dbReference type="InterPro" id="IPR023214">
    <property type="entry name" value="HAD_sf"/>
</dbReference>
<dbReference type="AlphaFoldDB" id="A0A7V4XQ22"/>
<accession>A0A7V4XQ22</accession>
<comment type="similarity">
    <text evidence="3">Belongs to the HAD-like hydrolase superfamily. CbbY/CbbZ/Gph/YieH family.</text>
</comment>
<dbReference type="EMBL" id="DTKL01000001">
    <property type="protein sequence ID" value="HGY93064.1"/>
    <property type="molecule type" value="Genomic_DNA"/>
</dbReference>
<dbReference type="PANTHER" id="PTHR43434:SF1">
    <property type="entry name" value="PHOSPHOGLYCOLATE PHOSPHATASE"/>
    <property type="match status" value="1"/>
</dbReference>
<organism evidence="5">
    <name type="scientific">Acidobacterium capsulatum</name>
    <dbReference type="NCBI Taxonomy" id="33075"/>
    <lineage>
        <taxon>Bacteria</taxon>
        <taxon>Pseudomonadati</taxon>
        <taxon>Acidobacteriota</taxon>
        <taxon>Terriglobia</taxon>
        <taxon>Terriglobales</taxon>
        <taxon>Acidobacteriaceae</taxon>
        <taxon>Acidobacterium</taxon>
    </lineage>
</organism>
<dbReference type="SFLD" id="SFLDS00003">
    <property type="entry name" value="Haloacid_Dehalogenase"/>
    <property type="match status" value="1"/>
</dbReference>
<gene>
    <name evidence="5" type="ORF">ENW50_00010</name>
</gene>
<name>A0A7V4XQ22_9BACT</name>
<dbReference type="InterPro" id="IPR036412">
    <property type="entry name" value="HAD-like_sf"/>
</dbReference>
<dbReference type="Gene3D" id="3.40.50.1000">
    <property type="entry name" value="HAD superfamily/HAD-like"/>
    <property type="match status" value="1"/>
</dbReference>
<dbReference type="EC" id="3.1.3.18" evidence="4"/>
<dbReference type="InterPro" id="IPR041492">
    <property type="entry name" value="HAD_2"/>
</dbReference>
<comment type="catalytic activity">
    <reaction evidence="1">
        <text>2-phosphoglycolate + H2O = glycolate + phosphate</text>
        <dbReference type="Rhea" id="RHEA:14369"/>
        <dbReference type="ChEBI" id="CHEBI:15377"/>
        <dbReference type="ChEBI" id="CHEBI:29805"/>
        <dbReference type="ChEBI" id="CHEBI:43474"/>
        <dbReference type="ChEBI" id="CHEBI:58033"/>
        <dbReference type="EC" id="3.1.3.18"/>
    </reaction>
</comment>
<dbReference type="Pfam" id="PF13419">
    <property type="entry name" value="HAD_2"/>
    <property type="match status" value="1"/>
</dbReference>
<dbReference type="GO" id="GO:0008967">
    <property type="term" value="F:phosphoglycolate phosphatase activity"/>
    <property type="evidence" value="ECO:0007669"/>
    <property type="project" value="UniProtKB-EC"/>
</dbReference>
<evidence type="ECO:0000313" key="5">
    <source>
        <dbReference type="EMBL" id="HGY93064.1"/>
    </source>
</evidence>
<keyword evidence="5" id="KW-0378">Hydrolase</keyword>
<proteinExistence type="inferred from homology"/>
<comment type="caution">
    <text evidence="5">The sequence shown here is derived from an EMBL/GenBank/DDBJ whole genome shotgun (WGS) entry which is preliminary data.</text>
</comment>
<evidence type="ECO:0000256" key="3">
    <source>
        <dbReference type="ARBA" id="ARBA00006171"/>
    </source>
</evidence>
<evidence type="ECO:0000256" key="2">
    <source>
        <dbReference type="ARBA" id="ARBA00004818"/>
    </source>
</evidence>
<reference evidence="5" key="1">
    <citation type="journal article" date="2020" name="mSystems">
        <title>Genome- and Community-Level Interaction Insights into Carbon Utilization and Element Cycling Functions of Hydrothermarchaeota in Hydrothermal Sediment.</title>
        <authorList>
            <person name="Zhou Z."/>
            <person name="Liu Y."/>
            <person name="Xu W."/>
            <person name="Pan J."/>
            <person name="Luo Z.H."/>
            <person name="Li M."/>
        </authorList>
    </citation>
    <scope>NUCLEOTIDE SEQUENCE [LARGE SCALE GENOMIC DNA]</scope>
    <source>
        <strain evidence="5">SpSt-855</strain>
    </source>
</reference>
<dbReference type="SUPFAM" id="SSF56784">
    <property type="entry name" value="HAD-like"/>
    <property type="match status" value="1"/>
</dbReference>
<evidence type="ECO:0000256" key="4">
    <source>
        <dbReference type="ARBA" id="ARBA00013078"/>
    </source>
</evidence>
<dbReference type="InterPro" id="IPR050155">
    <property type="entry name" value="HAD-like_hydrolase_sf"/>
</dbReference>
<dbReference type="PANTHER" id="PTHR43434">
    <property type="entry name" value="PHOSPHOGLYCOLATE PHOSPHATASE"/>
    <property type="match status" value="1"/>
</dbReference>
<dbReference type="GO" id="GO:0006281">
    <property type="term" value="P:DNA repair"/>
    <property type="evidence" value="ECO:0007669"/>
    <property type="project" value="TreeGrafter"/>
</dbReference>
<dbReference type="GO" id="GO:0005829">
    <property type="term" value="C:cytosol"/>
    <property type="evidence" value="ECO:0007669"/>
    <property type="project" value="TreeGrafter"/>
</dbReference>
<comment type="pathway">
    <text evidence="2">Organic acid metabolism; glycolate biosynthesis; glycolate from 2-phosphoglycolate: step 1/1.</text>
</comment>
<dbReference type="SFLD" id="SFLDG01129">
    <property type="entry name" value="C1.5:_HAD__Beta-PGM__Phosphata"/>
    <property type="match status" value="1"/>
</dbReference>
<evidence type="ECO:0000256" key="1">
    <source>
        <dbReference type="ARBA" id="ARBA00000830"/>
    </source>
</evidence>
<protein>
    <recommendedName>
        <fullName evidence="4">phosphoglycolate phosphatase</fullName>
        <ecNumber evidence="4">3.1.3.18</ecNumber>
    </recommendedName>
</protein>
<dbReference type="Gene3D" id="1.10.150.240">
    <property type="entry name" value="Putative phosphatase, domain 2"/>
    <property type="match status" value="1"/>
</dbReference>